<dbReference type="SUPFAM" id="SSF53383">
    <property type="entry name" value="PLP-dependent transferases"/>
    <property type="match status" value="1"/>
</dbReference>
<feature type="domain" description="Aminotransferase class I/classII large" evidence="9">
    <location>
        <begin position="51"/>
        <end position="418"/>
    </location>
</feature>
<gene>
    <name evidence="11" type="primary">LOC111302931</name>
</gene>
<organism evidence="10 11">
    <name type="scientific">Durio zibethinus</name>
    <name type="common">Durian</name>
    <dbReference type="NCBI Taxonomy" id="66656"/>
    <lineage>
        <taxon>Eukaryota</taxon>
        <taxon>Viridiplantae</taxon>
        <taxon>Streptophyta</taxon>
        <taxon>Embryophyta</taxon>
        <taxon>Tracheophyta</taxon>
        <taxon>Spermatophyta</taxon>
        <taxon>Magnoliopsida</taxon>
        <taxon>eudicotyledons</taxon>
        <taxon>Gunneridae</taxon>
        <taxon>Pentapetalae</taxon>
        <taxon>rosids</taxon>
        <taxon>malvids</taxon>
        <taxon>Malvales</taxon>
        <taxon>Malvaceae</taxon>
        <taxon>Helicteroideae</taxon>
        <taxon>Durio</taxon>
    </lineage>
</organism>
<accession>A0A6P5ZQB1</accession>
<dbReference type="GO" id="GO:0005739">
    <property type="term" value="C:mitochondrion"/>
    <property type="evidence" value="ECO:0007669"/>
    <property type="project" value="TreeGrafter"/>
</dbReference>
<dbReference type="OrthoDB" id="6752799at2759"/>
<dbReference type="NCBIfam" id="NF006719">
    <property type="entry name" value="PRK09257.1"/>
    <property type="match status" value="1"/>
</dbReference>
<dbReference type="PANTHER" id="PTHR11879:SF44">
    <property type="entry name" value="ASPARTATE AMINOTRANSFERASE"/>
    <property type="match status" value="1"/>
</dbReference>
<dbReference type="InterPro" id="IPR004838">
    <property type="entry name" value="NHTrfase_class1_PyrdxlP-BS"/>
</dbReference>
<dbReference type="InterPro" id="IPR015422">
    <property type="entry name" value="PyrdxlP-dep_Trfase_small"/>
</dbReference>
<dbReference type="FunFam" id="3.40.640.10:FF:000052">
    <property type="entry name" value="Aspartate aminotransferase"/>
    <property type="match status" value="1"/>
</dbReference>
<evidence type="ECO:0000259" key="9">
    <source>
        <dbReference type="Pfam" id="PF00155"/>
    </source>
</evidence>
<dbReference type="PANTHER" id="PTHR11879">
    <property type="entry name" value="ASPARTATE AMINOTRANSFERASE"/>
    <property type="match status" value="1"/>
</dbReference>
<dbReference type="FunFam" id="3.90.1150.10:FF:000001">
    <property type="entry name" value="Aspartate aminotransferase"/>
    <property type="match status" value="1"/>
</dbReference>
<dbReference type="PRINTS" id="PR00799">
    <property type="entry name" value="TRANSAMINASE"/>
</dbReference>
<dbReference type="RefSeq" id="XP_022754580.1">
    <property type="nucleotide sequence ID" value="XM_022898845.1"/>
</dbReference>
<evidence type="ECO:0000256" key="6">
    <source>
        <dbReference type="ARBA" id="ARBA00022898"/>
    </source>
</evidence>
<dbReference type="PROSITE" id="PS00105">
    <property type="entry name" value="AA_TRANSFER_CLASS_1"/>
    <property type="match status" value="1"/>
</dbReference>
<evidence type="ECO:0000256" key="8">
    <source>
        <dbReference type="RuleBase" id="RU000480"/>
    </source>
</evidence>
<dbReference type="InterPro" id="IPR000796">
    <property type="entry name" value="Asp_trans"/>
</dbReference>
<comment type="catalytic activity">
    <reaction evidence="7 8">
        <text>L-aspartate + 2-oxoglutarate = oxaloacetate + L-glutamate</text>
        <dbReference type="Rhea" id="RHEA:21824"/>
        <dbReference type="ChEBI" id="CHEBI:16452"/>
        <dbReference type="ChEBI" id="CHEBI:16810"/>
        <dbReference type="ChEBI" id="CHEBI:29985"/>
        <dbReference type="ChEBI" id="CHEBI:29991"/>
        <dbReference type="EC" id="2.6.1.1"/>
    </reaction>
</comment>
<dbReference type="GO" id="GO:0006520">
    <property type="term" value="P:amino acid metabolic process"/>
    <property type="evidence" value="ECO:0007669"/>
    <property type="project" value="InterPro"/>
</dbReference>
<name>A0A6P5ZQB1_DURZI</name>
<comment type="miscellaneous">
    <text evidence="8">In eukaryotes there are cytoplasmic, mitochondrial and chloroplastic isozymes.</text>
</comment>
<dbReference type="Proteomes" id="UP000515121">
    <property type="component" value="Unplaced"/>
</dbReference>
<keyword evidence="10" id="KW-1185">Reference proteome</keyword>
<dbReference type="Gene3D" id="3.90.1150.10">
    <property type="entry name" value="Aspartate Aminotransferase, domain 1"/>
    <property type="match status" value="1"/>
</dbReference>
<dbReference type="InterPro" id="IPR015421">
    <property type="entry name" value="PyrdxlP-dep_Trfase_major"/>
</dbReference>
<evidence type="ECO:0000256" key="7">
    <source>
        <dbReference type="ARBA" id="ARBA00049185"/>
    </source>
</evidence>
<evidence type="ECO:0000256" key="1">
    <source>
        <dbReference type="ARBA" id="ARBA00001933"/>
    </source>
</evidence>
<evidence type="ECO:0000256" key="3">
    <source>
        <dbReference type="ARBA" id="ARBA00011738"/>
    </source>
</evidence>
<dbReference type="GO" id="GO:0004069">
    <property type="term" value="F:L-aspartate:2-oxoglutarate aminotransferase activity"/>
    <property type="evidence" value="ECO:0007669"/>
    <property type="project" value="UniProtKB-EC"/>
</dbReference>
<keyword evidence="4 8" id="KW-0032">Aminotransferase</keyword>
<keyword evidence="5 8" id="KW-0808">Transferase</keyword>
<comment type="subunit">
    <text evidence="3 8">Homodimer.</text>
</comment>
<evidence type="ECO:0000256" key="5">
    <source>
        <dbReference type="ARBA" id="ARBA00022679"/>
    </source>
</evidence>
<evidence type="ECO:0000313" key="10">
    <source>
        <dbReference type="Proteomes" id="UP000515121"/>
    </source>
</evidence>
<dbReference type="Gene3D" id="3.40.640.10">
    <property type="entry name" value="Type I PLP-dependent aspartate aminotransferase-like (Major domain)"/>
    <property type="match status" value="1"/>
</dbReference>
<comment type="similarity">
    <text evidence="2">Belongs to the class-I pyridoxal-phosphate-dependent aminotransferase family.</text>
</comment>
<dbReference type="GO" id="GO:0030170">
    <property type="term" value="F:pyridoxal phosphate binding"/>
    <property type="evidence" value="ECO:0007669"/>
    <property type="project" value="InterPro"/>
</dbReference>
<dbReference type="AlphaFoldDB" id="A0A6P5ZQB1"/>
<proteinExistence type="inferred from homology"/>
<dbReference type="Pfam" id="PF00155">
    <property type="entry name" value="Aminotran_1_2"/>
    <property type="match status" value="1"/>
</dbReference>
<evidence type="ECO:0000256" key="4">
    <source>
        <dbReference type="ARBA" id="ARBA00022576"/>
    </source>
</evidence>
<comment type="cofactor">
    <cofactor evidence="1">
        <name>pyridoxal 5'-phosphate</name>
        <dbReference type="ChEBI" id="CHEBI:597326"/>
    </cofactor>
</comment>
<reference evidence="11" key="1">
    <citation type="submission" date="2025-08" db="UniProtKB">
        <authorList>
            <consortium name="RefSeq"/>
        </authorList>
    </citation>
    <scope>IDENTIFICATION</scope>
    <source>
        <tissue evidence="11">Fruit stalk</tissue>
    </source>
</reference>
<evidence type="ECO:0000256" key="2">
    <source>
        <dbReference type="ARBA" id="ARBA00007441"/>
    </source>
</evidence>
<dbReference type="GeneID" id="111302931"/>
<dbReference type="EC" id="2.6.1.1" evidence="8"/>
<dbReference type="CDD" id="cd00609">
    <property type="entry name" value="AAT_like"/>
    <property type="match status" value="1"/>
</dbReference>
<dbReference type="InterPro" id="IPR004839">
    <property type="entry name" value="Aminotransferase_I/II_large"/>
</dbReference>
<dbReference type="InterPro" id="IPR015424">
    <property type="entry name" value="PyrdxlP-dep_Trfase"/>
</dbReference>
<evidence type="ECO:0000313" key="11">
    <source>
        <dbReference type="RefSeq" id="XP_022754580.1"/>
    </source>
</evidence>
<sequence>MEYLKPREATRNDADGDSLFHNVPRAPDIPVYAVLSFYAFPIAYNKDPSPNKLHLGIGVYRTEEGKCHALDVVRKVEQMLANDLFADKDYLPITGMAEFNKLSAELIFGFGSPAIKENRVTTVQCVSGCGSLRVGAELLAKHDGHHVVYLPEPTYGNHPNLLSAAGLSLKTYRYYDPKTHGLDFQGLLEDLGTASTGAIVLFQASGHNPTGVDPTRQQWEQIRQLVRLRGLLPFFDCAYQGLVSGSLDADAQSIRMFVCDSGECLVAQSYSKTMGLYGERIGSLSIVCKTADVARRVESHLKLVIRPFYSNPPIHGAAIVTAILKDRDLYNEWTTELKAMSDRLAKVRQQLYSALCSRGTPGDWSHIIRQVGMYTFTGLTEEQIDFLTKEYHIYMSSDGRINIGGLSSKAVPYLADAIHNVVTRTI</sequence>
<protein>
    <recommendedName>
        <fullName evidence="8">Aspartate aminotransferase</fullName>
        <ecNumber evidence="8">2.6.1.1</ecNumber>
    </recommendedName>
</protein>
<keyword evidence="6" id="KW-0663">Pyridoxal phosphate</keyword>